<organism evidence="4 5">
    <name type="scientific">Chryseosolibacter histidini</name>
    <dbReference type="NCBI Taxonomy" id="2782349"/>
    <lineage>
        <taxon>Bacteria</taxon>
        <taxon>Pseudomonadati</taxon>
        <taxon>Bacteroidota</taxon>
        <taxon>Cytophagia</taxon>
        <taxon>Cytophagales</taxon>
        <taxon>Chryseotaleaceae</taxon>
        <taxon>Chryseosolibacter</taxon>
    </lineage>
</organism>
<feature type="region of interest" description="Disordered" evidence="2">
    <location>
        <begin position="488"/>
        <end position="519"/>
    </location>
</feature>
<feature type="chain" id="PRO_5042979191" evidence="3">
    <location>
        <begin position="20"/>
        <end position="862"/>
    </location>
</feature>
<feature type="repeat" description="TPR" evidence="1">
    <location>
        <begin position="218"/>
        <end position="251"/>
    </location>
</feature>
<dbReference type="Pfam" id="PF13181">
    <property type="entry name" value="TPR_8"/>
    <property type="match status" value="2"/>
</dbReference>
<evidence type="ECO:0000313" key="5">
    <source>
        <dbReference type="Proteomes" id="UP001319200"/>
    </source>
</evidence>
<sequence length="862" mass="99756">MKKLPLYFFLVLAAGIAASCSSERNTWTSKAYHNTTAHFNGYYYANEEIRKIEATIRKSQVDDYNRILRLFPTFDSTLAKGYDKEVQEAVKMASLAIQRHPNSKWVDDAYILVGKARLYSLDWGNAVQTFKHVNTKSKNKDAKHLAIVNLIRTYIEHKELNNAQAAIDYLQKQELNRSNRKKFHLEKAYFYQLQNDYDNMVRNLTSADPLLKKSDRRGRIYFIIGQVYQELGFEAEAYNYYKKCISTNPEYEVDFYARLYMAQVTEISRSRDINAARKSFRKLLKDSKNREFHDKIYYEMGIFELKQKNIPEAIENFNLSVRRGNNKRIDGEAYLRLGEIYYDTLRNYELSQAYYDSAITSLPTDYEGYQAIKTRSEILNEFVKHLKTIKWQDSLLELSSLDSAGLRARIDTVLTARKKAEDRKAAKKKKSSNRVEIASNDNNNVFSNDNDSGENTAWYFGNPSAMAIGQNEFVRIWGSIRLEDNWRRSQRSTAGRQTADTATDSAAVAKDTGNATPDAKVDPVDVEYNRLNKEIPRTPEAVKDALAKIEEAYFKLGDIYYFKLQENENAAETYTTLLRRFPETAHEPEVLYTLYLIYKDSDPGKAETYASLLKSKHPNSTFAKILINPAYLKESSLAVEKQKELYKVAYEGFQAKDYAAARQTISEARALGETSFTASLDLLSVLITGENENISKYQYELDQFIKQHEGHELSAYAQKLLNASRQFQQTEEKRKGIQYILSLDETHYFVLVYKRSERMDGVASAALETFNRENYRDLNLKTSNLVLNDEYTLTFVADLPGNSTAVAYYKTFIEKLPSITALRNHKFNNFVITKDNFDIFYRTKGLDEYIHFFEKNYPAENQ</sequence>
<evidence type="ECO:0000256" key="3">
    <source>
        <dbReference type="SAM" id="SignalP"/>
    </source>
</evidence>
<gene>
    <name evidence="4" type="ORF">KK083_23240</name>
</gene>
<feature type="signal peptide" evidence="3">
    <location>
        <begin position="1"/>
        <end position="19"/>
    </location>
</feature>
<dbReference type="PANTHER" id="PTHR12558">
    <property type="entry name" value="CELL DIVISION CYCLE 16,23,27"/>
    <property type="match status" value="1"/>
</dbReference>
<evidence type="ECO:0000313" key="4">
    <source>
        <dbReference type="EMBL" id="MBT1699822.1"/>
    </source>
</evidence>
<accession>A0AAP2DRU2</accession>
<name>A0AAP2DRU2_9BACT</name>
<reference evidence="4 5" key="1">
    <citation type="submission" date="2021-05" db="EMBL/GenBank/DDBJ databases">
        <title>A Polyphasic approach of four new species of the genus Ohtaekwangia: Ohtaekwangia histidinii sp. nov., Ohtaekwangia cretensis sp. nov., Ohtaekwangia indiensis sp. nov., Ohtaekwangia reichenbachii sp. nov. from diverse environment.</title>
        <authorList>
            <person name="Octaviana S."/>
        </authorList>
    </citation>
    <scope>NUCLEOTIDE SEQUENCE [LARGE SCALE GENOMIC DNA]</scope>
    <source>
        <strain evidence="4 5">PWU4</strain>
    </source>
</reference>
<dbReference type="PANTHER" id="PTHR12558:SF13">
    <property type="entry name" value="CELL DIVISION CYCLE PROTEIN 27 HOMOLOG"/>
    <property type="match status" value="1"/>
</dbReference>
<feature type="compositionally biased region" description="Low complexity" evidence="2">
    <location>
        <begin position="439"/>
        <end position="450"/>
    </location>
</feature>
<dbReference type="InterPro" id="IPR019734">
    <property type="entry name" value="TPR_rpt"/>
</dbReference>
<dbReference type="Gene3D" id="1.25.40.10">
    <property type="entry name" value="Tetratricopeptide repeat domain"/>
    <property type="match status" value="4"/>
</dbReference>
<dbReference type="PROSITE" id="PS50005">
    <property type="entry name" value="TPR"/>
    <property type="match status" value="1"/>
</dbReference>
<comment type="caution">
    <text evidence="4">The sequence shown here is derived from an EMBL/GenBank/DDBJ whole genome shotgun (WGS) entry which is preliminary data.</text>
</comment>
<dbReference type="Proteomes" id="UP001319200">
    <property type="component" value="Unassembled WGS sequence"/>
</dbReference>
<feature type="region of interest" description="Disordered" evidence="2">
    <location>
        <begin position="423"/>
        <end position="450"/>
    </location>
</feature>
<dbReference type="EMBL" id="JAHESF010000030">
    <property type="protein sequence ID" value="MBT1699822.1"/>
    <property type="molecule type" value="Genomic_DNA"/>
</dbReference>
<evidence type="ECO:0000256" key="1">
    <source>
        <dbReference type="PROSITE-ProRule" id="PRU00339"/>
    </source>
</evidence>
<keyword evidence="5" id="KW-1185">Reference proteome</keyword>
<dbReference type="AlphaFoldDB" id="A0AAP2DRU2"/>
<evidence type="ECO:0000256" key="2">
    <source>
        <dbReference type="SAM" id="MobiDB-lite"/>
    </source>
</evidence>
<keyword evidence="1" id="KW-0802">TPR repeat</keyword>
<proteinExistence type="predicted"/>
<dbReference type="SMART" id="SM00028">
    <property type="entry name" value="TPR"/>
    <property type="match status" value="4"/>
</dbReference>
<protein>
    <submittedName>
        <fullName evidence="4">Tetratricopeptide repeat protein</fullName>
    </submittedName>
</protein>
<dbReference type="PROSITE" id="PS51257">
    <property type="entry name" value="PROKAR_LIPOPROTEIN"/>
    <property type="match status" value="1"/>
</dbReference>
<dbReference type="InterPro" id="IPR011990">
    <property type="entry name" value="TPR-like_helical_dom_sf"/>
</dbReference>
<keyword evidence="3" id="KW-0732">Signal</keyword>
<dbReference type="Pfam" id="PF13174">
    <property type="entry name" value="TPR_6"/>
    <property type="match status" value="1"/>
</dbReference>
<dbReference type="RefSeq" id="WP_254168015.1">
    <property type="nucleotide sequence ID" value="NZ_JAHESF010000030.1"/>
</dbReference>
<feature type="compositionally biased region" description="Low complexity" evidence="2">
    <location>
        <begin position="498"/>
        <end position="512"/>
    </location>
</feature>
<dbReference type="SUPFAM" id="SSF81901">
    <property type="entry name" value="HCP-like"/>
    <property type="match status" value="1"/>
</dbReference>